<comment type="caution">
    <text evidence="7">The sequence shown here is derived from an EMBL/GenBank/DDBJ whole genome shotgun (WGS) entry which is preliminary data.</text>
</comment>
<dbReference type="Gene3D" id="6.10.280.80">
    <property type="entry name" value="NCX, peripheral helical region"/>
    <property type="match status" value="1"/>
</dbReference>
<evidence type="ECO:0000313" key="8">
    <source>
        <dbReference type="Proteomes" id="UP000524246"/>
    </source>
</evidence>
<keyword evidence="2 5" id="KW-0812">Transmembrane</keyword>
<dbReference type="InterPro" id="IPR004837">
    <property type="entry name" value="NaCa_Exmemb"/>
</dbReference>
<evidence type="ECO:0000256" key="1">
    <source>
        <dbReference type="ARBA" id="ARBA00004141"/>
    </source>
</evidence>
<evidence type="ECO:0000256" key="2">
    <source>
        <dbReference type="ARBA" id="ARBA00022692"/>
    </source>
</evidence>
<organism evidence="7 8">
    <name type="scientific">SAR324 cluster bacterium</name>
    <dbReference type="NCBI Taxonomy" id="2024889"/>
    <lineage>
        <taxon>Bacteria</taxon>
        <taxon>Deltaproteobacteria</taxon>
        <taxon>SAR324 cluster</taxon>
    </lineage>
</organism>
<dbReference type="GO" id="GO:0055085">
    <property type="term" value="P:transmembrane transport"/>
    <property type="evidence" value="ECO:0007669"/>
    <property type="project" value="InterPro"/>
</dbReference>
<evidence type="ECO:0000313" key="7">
    <source>
        <dbReference type="EMBL" id="NMC62937.1"/>
    </source>
</evidence>
<sequence length="79" mass="7901">MALTIISSFFKASLGVAALLWGASLLVRGGGSIALKFGVSPLVVGILVLAFGTSSPELFISAHSTLSNQDGIAIGNVIG</sequence>
<reference evidence="7 8" key="1">
    <citation type="journal article" date="2020" name="Biotechnol. Biofuels">
        <title>New insights from the biogas microbiome by comprehensive genome-resolved metagenomics of nearly 1600 species originating from multiple anaerobic digesters.</title>
        <authorList>
            <person name="Campanaro S."/>
            <person name="Treu L."/>
            <person name="Rodriguez-R L.M."/>
            <person name="Kovalovszki A."/>
            <person name="Ziels R.M."/>
            <person name="Maus I."/>
            <person name="Zhu X."/>
            <person name="Kougias P.G."/>
            <person name="Basile A."/>
            <person name="Luo G."/>
            <person name="Schluter A."/>
            <person name="Konstantinidis K.T."/>
            <person name="Angelidaki I."/>
        </authorList>
    </citation>
    <scope>NUCLEOTIDE SEQUENCE [LARGE SCALE GENOMIC DNA]</scope>
    <source>
        <strain evidence="7">AS27yjCOA_65</strain>
    </source>
</reference>
<dbReference type="EMBL" id="JAAZON010000317">
    <property type="protein sequence ID" value="NMC62937.1"/>
    <property type="molecule type" value="Genomic_DNA"/>
</dbReference>
<gene>
    <name evidence="7" type="ORF">GYA55_07185</name>
</gene>
<evidence type="ECO:0000256" key="5">
    <source>
        <dbReference type="SAM" id="Phobius"/>
    </source>
</evidence>
<name>A0A7X9IK91_9DELT</name>
<evidence type="ECO:0000259" key="6">
    <source>
        <dbReference type="Pfam" id="PF01699"/>
    </source>
</evidence>
<keyword evidence="3 5" id="KW-1133">Transmembrane helix</keyword>
<dbReference type="GO" id="GO:0016020">
    <property type="term" value="C:membrane"/>
    <property type="evidence" value="ECO:0007669"/>
    <property type="project" value="UniProtKB-SubCell"/>
</dbReference>
<evidence type="ECO:0000256" key="4">
    <source>
        <dbReference type="ARBA" id="ARBA00023136"/>
    </source>
</evidence>
<dbReference type="InterPro" id="IPR044880">
    <property type="entry name" value="NCX_ion-bd_dom_sf"/>
</dbReference>
<comment type="subcellular location">
    <subcellularLocation>
        <location evidence="1">Membrane</location>
        <topology evidence="1">Multi-pass membrane protein</topology>
    </subcellularLocation>
</comment>
<evidence type="ECO:0000256" key="3">
    <source>
        <dbReference type="ARBA" id="ARBA00022989"/>
    </source>
</evidence>
<feature type="domain" description="Sodium/calcium exchanger membrane region" evidence="6">
    <location>
        <begin position="14"/>
        <end position="79"/>
    </location>
</feature>
<accession>A0A7X9IK91</accession>
<proteinExistence type="predicted"/>
<feature type="transmembrane region" description="Helical" evidence="5">
    <location>
        <begin position="39"/>
        <end position="60"/>
    </location>
</feature>
<dbReference type="Pfam" id="PF01699">
    <property type="entry name" value="Na_Ca_ex"/>
    <property type="match status" value="1"/>
</dbReference>
<keyword evidence="4 5" id="KW-0472">Membrane</keyword>
<dbReference type="Gene3D" id="1.20.1420.30">
    <property type="entry name" value="NCX, central ion-binding region"/>
    <property type="match status" value="1"/>
</dbReference>
<protein>
    <submittedName>
        <fullName evidence="7">Sodium:calcium antiporter</fullName>
    </submittedName>
</protein>
<feature type="non-terminal residue" evidence="7">
    <location>
        <position position="79"/>
    </location>
</feature>
<dbReference type="Proteomes" id="UP000524246">
    <property type="component" value="Unassembled WGS sequence"/>
</dbReference>
<dbReference type="AlphaFoldDB" id="A0A7X9IK91"/>